<feature type="domain" description="Glutamine amidotransferase" evidence="12">
    <location>
        <begin position="8"/>
        <end position="192"/>
    </location>
</feature>
<dbReference type="EC" id="3.5.1.2" evidence="10"/>
<comment type="caution">
    <text evidence="13">The sequence shown here is derived from an EMBL/GenBank/DDBJ whole genome shotgun (WGS) entry which is preliminary data.</text>
</comment>
<dbReference type="Pfam" id="PF00117">
    <property type="entry name" value="GATase"/>
    <property type="match status" value="1"/>
</dbReference>
<feature type="active site" evidence="10 11">
    <location>
        <position position="184"/>
    </location>
</feature>
<dbReference type="Gene3D" id="3.40.50.880">
    <property type="match status" value="1"/>
</dbReference>
<dbReference type="GO" id="GO:0005737">
    <property type="term" value="C:cytoplasm"/>
    <property type="evidence" value="ECO:0007669"/>
    <property type="project" value="UniProtKB-SubCell"/>
</dbReference>
<comment type="subcellular location">
    <subcellularLocation>
        <location evidence="10">Cytoplasm</location>
    </subcellularLocation>
</comment>
<keyword evidence="10" id="KW-0963">Cytoplasm</keyword>
<feature type="active site" description="Nucleophile" evidence="10 11">
    <location>
        <position position="83"/>
    </location>
</feature>
<evidence type="ECO:0000256" key="7">
    <source>
        <dbReference type="ARBA" id="ARBA00023239"/>
    </source>
</evidence>
<dbReference type="AlphaFoldDB" id="A0A261RSY3"/>
<dbReference type="UniPathway" id="UPA00031">
    <property type="reaction ID" value="UER00010"/>
</dbReference>
<evidence type="ECO:0000256" key="8">
    <source>
        <dbReference type="ARBA" id="ARBA00047838"/>
    </source>
</evidence>
<dbReference type="PANTHER" id="PTHR42701">
    <property type="entry name" value="IMIDAZOLE GLYCEROL PHOSPHATE SYNTHASE SUBUNIT HISH"/>
    <property type="match status" value="1"/>
</dbReference>
<protein>
    <recommendedName>
        <fullName evidence="10">Imidazole glycerol phosphate synthase subunit HisH</fullName>
        <ecNumber evidence="10">4.3.2.10</ecNumber>
    </recommendedName>
    <alternativeName>
        <fullName evidence="10">IGP synthase glutaminase subunit</fullName>
        <ecNumber evidence="10">3.5.1.2</ecNumber>
    </alternativeName>
    <alternativeName>
        <fullName evidence="10">IGP synthase subunit HisH</fullName>
    </alternativeName>
    <alternativeName>
        <fullName evidence="10">ImGP synthase subunit HisH</fullName>
        <shortName evidence="10">IGPS subunit HisH</shortName>
    </alternativeName>
</protein>
<dbReference type="PROSITE" id="PS51273">
    <property type="entry name" value="GATASE_TYPE_1"/>
    <property type="match status" value="1"/>
</dbReference>
<keyword evidence="7 10" id="KW-0456">Lyase</keyword>
<dbReference type="SUPFAM" id="SSF52317">
    <property type="entry name" value="Class I glutamine amidotransferase-like"/>
    <property type="match status" value="1"/>
</dbReference>
<dbReference type="PIRSF" id="PIRSF000495">
    <property type="entry name" value="Amidotransf_hisH"/>
    <property type="match status" value="1"/>
</dbReference>
<evidence type="ECO:0000313" key="13">
    <source>
        <dbReference type="EMBL" id="OZI28149.1"/>
    </source>
</evidence>
<evidence type="ECO:0000256" key="2">
    <source>
        <dbReference type="ARBA" id="ARBA00011152"/>
    </source>
</evidence>
<dbReference type="GO" id="GO:0004359">
    <property type="term" value="F:glutaminase activity"/>
    <property type="evidence" value="ECO:0007669"/>
    <property type="project" value="UniProtKB-EC"/>
</dbReference>
<evidence type="ECO:0000313" key="14">
    <source>
        <dbReference type="Proteomes" id="UP000217005"/>
    </source>
</evidence>
<evidence type="ECO:0000256" key="5">
    <source>
        <dbReference type="ARBA" id="ARBA00022962"/>
    </source>
</evidence>
<dbReference type="Proteomes" id="UP000217005">
    <property type="component" value="Unassembled WGS sequence"/>
</dbReference>
<evidence type="ECO:0000256" key="6">
    <source>
        <dbReference type="ARBA" id="ARBA00023102"/>
    </source>
</evidence>
<dbReference type="RefSeq" id="WP_094829102.1">
    <property type="nucleotide sequence ID" value="NZ_NEVL01000007.1"/>
</dbReference>
<dbReference type="PANTHER" id="PTHR42701:SF1">
    <property type="entry name" value="IMIDAZOLE GLYCEROL PHOSPHATE SYNTHASE SUBUNIT HISH"/>
    <property type="match status" value="1"/>
</dbReference>
<keyword evidence="6 10" id="KW-0368">Histidine biosynthesis</keyword>
<dbReference type="EC" id="4.3.2.10" evidence="10"/>
<dbReference type="GO" id="GO:0000107">
    <property type="term" value="F:imidazoleglycerol-phosphate synthase activity"/>
    <property type="evidence" value="ECO:0007669"/>
    <property type="project" value="UniProtKB-UniRule"/>
</dbReference>
<dbReference type="PROSITE" id="PS51274">
    <property type="entry name" value="GATASE_COBBQ"/>
    <property type="match status" value="1"/>
</dbReference>
<sequence>MKRRTIGIVDYGVGNLASVWRALHNMGYRCRISSERDVLSETDLLLLPGVGAFPAAMQALHACNLVTYLQEQARSGRPIVGICLGMQLLADTSEELQTTAGLGLIPGQVQAIRQARWHIGWNSMEVLGDDDMLRPSDGQSLYFNHSYVFEAPEPYRAAVARLDGQSEPFTIAVRRNNLVGLQFHPEKSQAAGRTLLGNVIEGLCRA</sequence>
<dbReference type="GO" id="GO:0000105">
    <property type="term" value="P:L-histidine biosynthetic process"/>
    <property type="evidence" value="ECO:0007669"/>
    <property type="project" value="UniProtKB-UniRule"/>
</dbReference>
<comment type="catalytic activity">
    <reaction evidence="8 10">
        <text>5-[(5-phospho-1-deoxy-D-ribulos-1-ylimino)methylamino]-1-(5-phospho-beta-D-ribosyl)imidazole-4-carboxamide + L-glutamine = D-erythro-1-(imidazol-4-yl)glycerol 3-phosphate + 5-amino-1-(5-phospho-beta-D-ribosyl)imidazole-4-carboxamide + L-glutamate + H(+)</text>
        <dbReference type="Rhea" id="RHEA:24793"/>
        <dbReference type="ChEBI" id="CHEBI:15378"/>
        <dbReference type="ChEBI" id="CHEBI:29985"/>
        <dbReference type="ChEBI" id="CHEBI:58278"/>
        <dbReference type="ChEBI" id="CHEBI:58359"/>
        <dbReference type="ChEBI" id="CHEBI:58475"/>
        <dbReference type="ChEBI" id="CHEBI:58525"/>
        <dbReference type="EC" id="4.3.2.10"/>
    </reaction>
</comment>
<dbReference type="HAMAP" id="MF_00278">
    <property type="entry name" value="HisH"/>
    <property type="match status" value="1"/>
</dbReference>
<comment type="pathway">
    <text evidence="1 10">Amino-acid biosynthesis; L-histidine biosynthesis; L-histidine from 5-phospho-alpha-D-ribose 1-diphosphate: step 5/9.</text>
</comment>
<evidence type="ECO:0000256" key="10">
    <source>
        <dbReference type="HAMAP-Rule" id="MF_00278"/>
    </source>
</evidence>
<comment type="subunit">
    <text evidence="2 10">Heterodimer of HisH and HisF.</text>
</comment>
<dbReference type="OrthoDB" id="9807137at2"/>
<keyword evidence="5 10" id="KW-0315">Glutamine amidotransferase</keyword>
<dbReference type="NCBIfam" id="TIGR01855">
    <property type="entry name" value="IMP_synth_hisH"/>
    <property type="match status" value="1"/>
</dbReference>
<dbReference type="GO" id="GO:0016829">
    <property type="term" value="F:lyase activity"/>
    <property type="evidence" value="ECO:0007669"/>
    <property type="project" value="UniProtKB-KW"/>
</dbReference>
<evidence type="ECO:0000256" key="1">
    <source>
        <dbReference type="ARBA" id="ARBA00005091"/>
    </source>
</evidence>
<feature type="active site" evidence="10 11">
    <location>
        <position position="186"/>
    </location>
</feature>
<gene>
    <name evidence="10 13" type="primary">hisH</name>
    <name evidence="13" type="ORF">CEG14_24870</name>
</gene>
<dbReference type="InterPro" id="IPR010139">
    <property type="entry name" value="Imidazole-glycPsynth_HisH"/>
</dbReference>
<proteinExistence type="inferred from homology"/>
<comment type="catalytic activity">
    <reaction evidence="9 10">
        <text>L-glutamine + H2O = L-glutamate + NH4(+)</text>
        <dbReference type="Rhea" id="RHEA:15889"/>
        <dbReference type="ChEBI" id="CHEBI:15377"/>
        <dbReference type="ChEBI" id="CHEBI:28938"/>
        <dbReference type="ChEBI" id="CHEBI:29985"/>
        <dbReference type="ChEBI" id="CHEBI:58359"/>
        <dbReference type="EC" id="3.5.1.2"/>
    </reaction>
</comment>
<evidence type="ECO:0000256" key="4">
    <source>
        <dbReference type="ARBA" id="ARBA00022801"/>
    </source>
</evidence>
<evidence type="ECO:0000256" key="11">
    <source>
        <dbReference type="PIRSR" id="PIRSR000495-1"/>
    </source>
</evidence>
<evidence type="ECO:0000259" key="12">
    <source>
        <dbReference type="Pfam" id="PF00117"/>
    </source>
</evidence>
<reference evidence="13 14" key="1">
    <citation type="submission" date="2017-05" db="EMBL/GenBank/DDBJ databases">
        <title>Complete and WGS of Bordetella genogroups.</title>
        <authorList>
            <person name="Spilker T."/>
            <person name="LiPuma J."/>
        </authorList>
    </citation>
    <scope>NUCLEOTIDE SEQUENCE [LARGE SCALE GENOMIC DNA]</scope>
    <source>
        <strain evidence="13 14">AU17610</strain>
    </source>
</reference>
<dbReference type="InterPro" id="IPR029062">
    <property type="entry name" value="Class_I_gatase-like"/>
</dbReference>
<accession>A0A261RSY3</accession>
<comment type="function">
    <text evidence="10">IGPS catalyzes the conversion of PRFAR and glutamine to IGP, AICAR and glutamate. The HisH subunit catalyzes the hydrolysis of glutamine to glutamate and ammonia as part of the synthesis of IGP and AICAR. The resulting ammonia molecule is channeled to the active site of HisF.</text>
</comment>
<dbReference type="EMBL" id="NEVL01000007">
    <property type="protein sequence ID" value="OZI28149.1"/>
    <property type="molecule type" value="Genomic_DNA"/>
</dbReference>
<evidence type="ECO:0000256" key="9">
    <source>
        <dbReference type="ARBA" id="ARBA00049534"/>
    </source>
</evidence>
<evidence type="ECO:0000256" key="3">
    <source>
        <dbReference type="ARBA" id="ARBA00022605"/>
    </source>
</evidence>
<keyword evidence="4 10" id="KW-0378">Hydrolase</keyword>
<dbReference type="InterPro" id="IPR017926">
    <property type="entry name" value="GATASE"/>
</dbReference>
<keyword evidence="3 10" id="KW-0028">Amino-acid biosynthesis</keyword>
<organism evidence="13 14">
    <name type="scientific">Bordetella genomosp. 1</name>
    <dbReference type="NCBI Taxonomy" id="1395607"/>
    <lineage>
        <taxon>Bacteria</taxon>
        <taxon>Pseudomonadati</taxon>
        <taxon>Pseudomonadota</taxon>
        <taxon>Betaproteobacteria</taxon>
        <taxon>Burkholderiales</taxon>
        <taxon>Alcaligenaceae</taxon>
        <taxon>Bordetella</taxon>
    </lineage>
</organism>
<name>A0A261RSY3_9BORD</name>